<proteinExistence type="predicted"/>
<feature type="compositionally biased region" description="Basic and acidic residues" evidence="1">
    <location>
        <begin position="202"/>
        <end position="216"/>
    </location>
</feature>
<reference evidence="3" key="1">
    <citation type="submission" date="2025-08" db="UniProtKB">
        <authorList>
            <consortium name="RefSeq"/>
        </authorList>
    </citation>
    <scope>IDENTIFICATION</scope>
    <source>
        <tissue evidence="3">Thorax and Abdomen</tissue>
    </source>
</reference>
<organism evidence="2 3">
    <name type="scientific">Neodiprion lecontei</name>
    <name type="common">Redheaded pine sawfly</name>
    <dbReference type="NCBI Taxonomy" id="441921"/>
    <lineage>
        <taxon>Eukaryota</taxon>
        <taxon>Metazoa</taxon>
        <taxon>Ecdysozoa</taxon>
        <taxon>Arthropoda</taxon>
        <taxon>Hexapoda</taxon>
        <taxon>Insecta</taxon>
        <taxon>Pterygota</taxon>
        <taxon>Neoptera</taxon>
        <taxon>Endopterygota</taxon>
        <taxon>Hymenoptera</taxon>
        <taxon>Tenthredinoidea</taxon>
        <taxon>Diprionidae</taxon>
        <taxon>Diprioninae</taxon>
        <taxon>Neodiprion</taxon>
    </lineage>
</organism>
<dbReference type="GeneID" id="107227812"/>
<evidence type="ECO:0000313" key="3">
    <source>
        <dbReference type="RefSeq" id="XP_046587902.1"/>
    </source>
</evidence>
<name>A0ABM3FIR1_NEOLC</name>
<feature type="compositionally biased region" description="Basic and acidic residues" evidence="1">
    <location>
        <begin position="93"/>
        <end position="105"/>
    </location>
</feature>
<accession>A0ABM3FIR1</accession>
<evidence type="ECO:0000313" key="2">
    <source>
        <dbReference type="Proteomes" id="UP000829291"/>
    </source>
</evidence>
<dbReference type="RefSeq" id="XP_046587902.1">
    <property type="nucleotide sequence ID" value="XM_046731946.1"/>
</dbReference>
<feature type="compositionally biased region" description="Low complexity" evidence="1">
    <location>
        <begin position="18"/>
        <end position="33"/>
    </location>
</feature>
<sequence length="317" mass="35349">MSSYKSYVPWSKRERENSYSSTKSDSSTQQQNDASGYKSRTNSALGANAFGRGTSTASQLPSYRTSYSTVSPANSNRATSKERTLPSYGSSYTKREKDKQEERPTYKYVAGPKDSDKHRLHTERAAVKEEARSKSPLSGSRSSLLEKYSNLRDPTVKSSDRPTSVLDKYTRGASRERSREPDAIPRFVSSTYPGTTGGKTYTSDHRPVEKKERAEHPPISYRGIRVPSGRSSREPSPEIAGSKSSCYSRVYSRAPSYGRTVSGGLREFCRLRVRVNSGYLIQVQRGGHSIRFDASKQCGSRSNGHQLLRFGQIPSFK</sequence>
<feature type="compositionally biased region" description="Low complexity" evidence="1">
    <location>
        <begin position="189"/>
        <end position="201"/>
    </location>
</feature>
<protein>
    <submittedName>
        <fullName evidence="3">Uncharacterized protein LOC107227812</fullName>
    </submittedName>
</protein>
<feature type="region of interest" description="Disordered" evidence="1">
    <location>
        <begin position="1"/>
        <end position="243"/>
    </location>
</feature>
<feature type="compositionally biased region" description="Polar residues" evidence="1">
    <location>
        <begin position="53"/>
        <end position="78"/>
    </location>
</feature>
<evidence type="ECO:0000256" key="1">
    <source>
        <dbReference type="SAM" id="MobiDB-lite"/>
    </source>
</evidence>
<keyword evidence="2" id="KW-1185">Reference proteome</keyword>
<feature type="compositionally biased region" description="Basic and acidic residues" evidence="1">
    <location>
        <begin position="168"/>
        <end position="183"/>
    </location>
</feature>
<feature type="compositionally biased region" description="Basic and acidic residues" evidence="1">
    <location>
        <begin position="113"/>
        <end position="133"/>
    </location>
</feature>
<feature type="compositionally biased region" description="Low complexity" evidence="1">
    <location>
        <begin position="134"/>
        <end position="145"/>
    </location>
</feature>
<gene>
    <name evidence="3" type="primary">LOC107227812</name>
</gene>
<dbReference type="Proteomes" id="UP000829291">
    <property type="component" value="Chromosome 2"/>
</dbReference>